<keyword evidence="7 17" id="KW-0812">Transmembrane</keyword>
<dbReference type="Gene3D" id="3.40.50.1000">
    <property type="entry name" value="HAD superfamily/HAD-like"/>
    <property type="match status" value="1"/>
</dbReference>
<dbReference type="PROSITE" id="PS00154">
    <property type="entry name" value="ATPASE_E1_E2"/>
    <property type="match status" value="1"/>
</dbReference>
<proteinExistence type="inferred from homology"/>
<dbReference type="SFLD" id="SFLDG00002">
    <property type="entry name" value="C1.7:_P-type_atpase_like"/>
    <property type="match status" value="1"/>
</dbReference>
<dbReference type="Gene3D" id="2.70.150.10">
    <property type="entry name" value="Calcium-transporting ATPase, cytoplasmic transduction domain A"/>
    <property type="match status" value="1"/>
</dbReference>
<keyword evidence="10 17" id="KW-0067">ATP-binding</keyword>
<dbReference type="RefSeq" id="WP_152568545.1">
    <property type="nucleotide sequence ID" value="NZ_JACEIP010000002.1"/>
</dbReference>
<evidence type="ECO:0000256" key="11">
    <source>
        <dbReference type="ARBA" id="ARBA00022967"/>
    </source>
</evidence>
<evidence type="ECO:0000256" key="12">
    <source>
        <dbReference type="ARBA" id="ARBA00022989"/>
    </source>
</evidence>
<keyword evidence="3" id="KW-0813">Transport</keyword>
<dbReference type="InterPro" id="IPR023298">
    <property type="entry name" value="ATPase_P-typ_TM_dom_sf"/>
</dbReference>
<comment type="subcellular location">
    <subcellularLocation>
        <location evidence="1">Cell membrane</location>
        <topology evidence="1">Multi-pass membrane protein</topology>
    </subcellularLocation>
</comment>
<feature type="transmembrane region" description="Helical" evidence="17">
    <location>
        <begin position="315"/>
        <end position="335"/>
    </location>
</feature>
<dbReference type="InterPro" id="IPR023214">
    <property type="entry name" value="HAD_sf"/>
</dbReference>
<dbReference type="NCBIfam" id="TIGR01494">
    <property type="entry name" value="ATPase_P-type"/>
    <property type="match status" value="1"/>
</dbReference>
<gene>
    <name evidence="19" type="primary">cadA</name>
    <name evidence="19" type="ORF">H1164_02030</name>
</gene>
<dbReference type="SUPFAM" id="SSF81665">
    <property type="entry name" value="Calcium ATPase, transmembrane domain M"/>
    <property type="match status" value="1"/>
</dbReference>
<dbReference type="SUPFAM" id="SSF81653">
    <property type="entry name" value="Calcium ATPase, transduction domain A"/>
    <property type="match status" value="1"/>
</dbReference>
<evidence type="ECO:0000256" key="15">
    <source>
        <dbReference type="ARBA" id="ARBA00039103"/>
    </source>
</evidence>
<evidence type="ECO:0000256" key="9">
    <source>
        <dbReference type="ARBA" id="ARBA00022741"/>
    </source>
</evidence>
<keyword evidence="8 17" id="KW-0479">Metal-binding</keyword>
<comment type="similarity">
    <text evidence="2 17">Belongs to the cation transport ATPase (P-type) (TC 3.A.3) family. Type IB subfamily.</text>
</comment>
<dbReference type="InterPro" id="IPR027256">
    <property type="entry name" value="P-typ_ATPase_IB"/>
</dbReference>
<dbReference type="PROSITE" id="PS01047">
    <property type="entry name" value="HMA_1"/>
    <property type="match status" value="1"/>
</dbReference>
<dbReference type="NCBIfam" id="TIGR01525">
    <property type="entry name" value="ATPase-IB_hvy"/>
    <property type="match status" value="1"/>
</dbReference>
<dbReference type="GO" id="GO:0005886">
    <property type="term" value="C:plasma membrane"/>
    <property type="evidence" value="ECO:0007669"/>
    <property type="project" value="UniProtKB-SubCell"/>
</dbReference>
<keyword evidence="20" id="KW-1185">Reference proteome</keyword>
<feature type="transmembrane region" description="Helical" evidence="17">
    <location>
        <begin position="91"/>
        <end position="108"/>
    </location>
</feature>
<dbReference type="EC" id="7.2.2.21" evidence="15"/>
<evidence type="ECO:0000256" key="6">
    <source>
        <dbReference type="ARBA" id="ARBA00022553"/>
    </source>
</evidence>
<dbReference type="PROSITE" id="PS50846">
    <property type="entry name" value="HMA_2"/>
    <property type="match status" value="1"/>
</dbReference>
<feature type="domain" description="HMA" evidence="18">
    <location>
        <begin position="6"/>
        <end position="69"/>
    </location>
</feature>
<evidence type="ECO:0000256" key="14">
    <source>
        <dbReference type="ARBA" id="ARBA00023136"/>
    </source>
</evidence>
<dbReference type="SUPFAM" id="SSF56784">
    <property type="entry name" value="HAD-like"/>
    <property type="match status" value="1"/>
</dbReference>
<dbReference type="AlphaFoldDB" id="A0A7W1X7U2"/>
<dbReference type="Proteomes" id="UP000530514">
    <property type="component" value="Unassembled WGS sequence"/>
</dbReference>
<sequence>MGKNDNCHMYRVKGLTCAGCAAKFERNVKALPGVEDARINFGASKLTVYGTASLEELEKAGGFENLKLVPDGLREEEERTPVWKKRENQRLFFALIFLLLGYAADDLYGETSAFAILTMVISMLIGGAGLFVNGIKSMIRLDFDMKALMTIAVVGAAAIGEWGEGATVVVLFAISEILESYSMDKARQSIRSLMDLAPKQATVRRNQAEFTLPVDEIETGDILLVKPGQKIAMDGVVVSGSSAVNQAPITGESIPVAKSAGDEVFAGTINEEGYLEIKVTKQVRDTTLSKIIYLVEEAQAERASSQAFIDRFAKVYTPAVLLLALLVALIPPLFFHGAWSVWIYRALALLVVGCPCALVISTPVAIVTAIGNAARNGVLIKGGIHLEEAGSLTAIAFDKTGTLTRGRPVVTDFISFTGQEQAHLQIAASIERHSQHPLAAALLDKAKESAVLVGEAEDFQSVTGKGVRAKVDGKHYYAGRPDWLAEILPNSIPIDIEEKVKSYRKQGKTVVLLADEEKALALAAISDELREHSREAVERLHRIGIRRTVMLTGDNRETADAIGNRLGIREIEAELLPEEKLERIKAVRNSGNRVAMVGDGVNDAPALAAATVGIAMGGAGTDAALETADIVLMGDDLRKLPFTIGLSRKTLGIIKQNITISFAIKFLALLLIIPGWLTLWMAVFADMGSTLIVTLNAMRLLKIKE</sequence>
<dbReference type="EMBL" id="JACEIP010000002">
    <property type="protein sequence ID" value="MBA4541682.1"/>
    <property type="molecule type" value="Genomic_DNA"/>
</dbReference>
<dbReference type="NCBIfam" id="TIGR01511">
    <property type="entry name" value="ATPase-IB1_Cu"/>
    <property type="match status" value="1"/>
</dbReference>
<evidence type="ECO:0000256" key="2">
    <source>
        <dbReference type="ARBA" id="ARBA00006024"/>
    </source>
</evidence>
<dbReference type="InterPro" id="IPR051014">
    <property type="entry name" value="Cation_Transport_ATPase_IB"/>
</dbReference>
<dbReference type="PANTHER" id="PTHR48085">
    <property type="entry name" value="CADMIUM/ZINC-TRANSPORTING ATPASE HMA2-RELATED"/>
    <property type="match status" value="1"/>
</dbReference>
<feature type="transmembrane region" description="Helical" evidence="17">
    <location>
        <begin position="347"/>
        <end position="371"/>
    </location>
</feature>
<keyword evidence="12 17" id="KW-1133">Transmembrane helix</keyword>
<dbReference type="PANTHER" id="PTHR48085:SF5">
    <property type="entry name" value="CADMIUM_ZINC-TRANSPORTING ATPASE HMA4-RELATED"/>
    <property type="match status" value="1"/>
</dbReference>
<accession>A0A7W1X7U2</accession>
<dbReference type="PRINTS" id="PR00119">
    <property type="entry name" value="CATATPASE"/>
</dbReference>
<evidence type="ECO:0000313" key="20">
    <source>
        <dbReference type="Proteomes" id="UP000530514"/>
    </source>
</evidence>
<keyword evidence="4 17" id="KW-1003">Cell membrane</keyword>
<dbReference type="InterPro" id="IPR017969">
    <property type="entry name" value="Heavy-metal-associated_CS"/>
</dbReference>
<protein>
    <recommendedName>
        <fullName evidence="15">Cd(2+)-exporting ATPase</fullName>
        <ecNumber evidence="15">7.2.2.21</ecNumber>
    </recommendedName>
</protein>
<dbReference type="InterPro" id="IPR023299">
    <property type="entry name" value="ATPase_P-typ_cyto_dom_N"/>
</dbReference>
<dbReference type="Gene3D" id="3.30.70.100">
    <property type="match status" value="1"/>
</dbReference>
<keyword evidence="14 17" id="KW-0472">Membrane</keyword>
<dbReference type="GO" id="GO:0046872">
    <property type="term" value="F:metal ion binding"/>
    <property type="evidence" value="ECO:0007669"/>
    <property type="project" value="UniProtKB-KW"/>
</dbReference>
<evidence type="ECO:0000256" key="4">
    <source>
        <dbReference type="ARBA" id="ARBA00022475"/>
    </source>
</evidence>
<comment type="catalytic activity">
    <reaction evidence="16">
        <text>Cd(2+)(in) + ATP + H2O = Cd(2+)(out) + ADP + phosphate + H(+)</text>
        <dbReference type="Rhea" id="RHEA:12132"/>
        <dbReference type="ChEBI" id="CHEBI:15377"/>
        <dbReference type="ChEBI" id="CHEBI:15378"/>
        <dbReference type="ChEBI" id="CHEBI:30616"/>
        <dbReference type="ChEBI" id="CHEBI:43474"/>
        <dbReference type="ChEBI" id="CHEBI:48775"/>
        <dbReference type="ChEBI" id="CHEBI:456216"/>
        <dbReference type="EC" id="7.2.2.21"/>
    </reaction>
</comment>
<dbReference type="Pfam" id="PF00122">
    <property type="entry name" value="E1-E2_ATPase"/>
    <property type="match status" value="1"/>
</dbReference>
<dbReference type="InterPro" id="IPR059000">
    <property type="entry name" value="ATPase_P-type_domA"/>
</dbReference>
<dbReference type="GO" id="GO:0008551">
    <property type="term" value="F:P-type cadmium transporter activity"/>
    <property type="evidence" value="ECO:0007669"/>
    <property type="project" value="UniProtKB-EC"/>
</dbReference>
<dbReference type="PROSITE" id="PS01229">
    <property type="entry name" value="COF_2"/>
    <property type="match status" value="1"/>
</dbReference>
<comment type="caution">
    <text evidence="19">The sequence shown here is derived from an EMBL/GenBank/DDBJ whole genome shotgun (WGS) entry which is preliminary data.</text>
</comment>
<dbReference type="InterPro" id="IPR006121">
    <property type="entry name" value="HMA_dom"/>
</dbReference>
<keyword evidence="9 17" id="KW-0547">Nucleotide-binding</keyword>
<keyword evidence="5" id="KW-0104">Cadmium</keyword>
<reference evidence="19 20" key="1">
    <citation type="submission" date="2020-07" db="EMBL/GenBank/DDBJ databases">
        <authorList>
            <person name="Feng H."/>
        </authorList>
    </citation>
    <scope>NUCLEOTIDE SEQUENCE [LARGE SCALE GENOMIC DNA]</scope>
    <source>
        <strain evidence="20">s-11</strain>
    </source>
</reference>
<dbReference type="InterPro" id="IPR008250">
    <property type="entry name" value="ATPase_P-typ_transduc_dom_A_sf"/>
</dbReference>
<dbReference type="GO" id="GO:0005524">
    <property type="term" value="F:ATP binding"/>
    <property type="evidence" value="ECO:0007669"/>
    <property type="project" value="UniProtKB-UniRule"/>
</dbReference>
<dbReference type="CDD" id="cd07545">
    <property type="entry name" value="P-type_ATPase_Cd-like"/>
    <property type="match status" value="1"/>
</dbReference>
<evidence type="ECO:0000256" key="7">
    <source>
        <dbReference type="ARBA" id="ARBA00022692"/>
    </source>
</evidence>
<evidence type="ECO:0000256" key="5">
    <source>
        <dbReference type="ARBA" id="ARBA00022539"/>
    </source>
</evidence>
<dbReference type="NCBIfam" id="TIGR01512">
    <property type="entry name" value="ATPase-IB2_Cd"/>
    <property type="match status" value="1"/>
</dbReference>
<dbReference type="InterPro" id="IPR036412">
    <property type="entry name" value="HAD-like_sf"/>
</dbReference>
<evidence type="ECO:0000256" key="17">
    <source>
        <dbReference type="RuleBase" id="RU362081"/>
    </source>
</evidence>
<evidence type="ECO:0000256" key="10">
    <source>
        <dbReference type="ARBA" id="ARBA00022840"/>
    </source>
</evidence>
<evidence type="ECO:0000256" key="1">
    <source>
        <dbReference type="ARBA" id="ARBA00004651"/>
    </source>
</evidence>
<dbReference type="InterPro" id="IPR036163">
    <property type="entry name" value="HMA_dom_sf"/>
</dbReference>
<dbReference type="SFLD" id="SFLDF00027">
    <property type="entry name" value="p-type_atpase"/>
    <property type="match status" value="1"/>
</dbReference>
<evidence type="ECO:0000256" key="16">
    <source>
        <dbReference type="ARBA" id="ARBA00049338"/>
    </source>
</evidence>
<name>A0A7W1X7U2_9BACL</name>
<organism evidence="19 20">
    <name type="scientific">Thermoactinomyces daqus</name>
    <dbReference type="NCBI Taxonomy" id="1329516"/>
    <lineage>
        <taxon>Bacteria</taxon>
        <taxon>Bacillati</taxon>
        <taxon>Bacillota</taxon>
        <taxon>Bacilli</taxon>
        <taxon>Bacillales</taxon>
        <taxon>Thermoactinomycetaceae</taxon>
        <taxon>Thermoactinomyces</taxon>
    </lineage>
</organism>
<feature type="transmembrane region" description="Helical" evidence="17">
    <location>
        <begin position="114"/>
        <end position="135"/>
    </location>
</feature>
<dbReference type="SUPFAM" id="SSF55008">
    <property type="entry name" value="HMA, heavy metal-associated domain"/>
    <property type="match status" value="1"/>
</dbReference>
<dbReference type="InterPro" id="IPR001757">
    <property type="entry name" value="P_typ_ATPase"/>
</dbReference>
<dbReference type="FunFam" id="2.70.150.10:FF:000002">
    <property type="entry name" value="Copper-transporting ATPase 1, putative"/>
    <property type="match status" value="1"/>
</dbReference>
<keyword evidence="13" id="KW-0406">Ion transport</keyword>
<dbReference type="OrthoDB" id="9813266at2"/>
<dbReference type="InterPro" id="IPR018303">
    <property type="entry name" value="ATPase_P-typ_P_site"/>
</dbReference>
<dbReference type="CDD" id="cd00371">
    <property type="entry name" value="HMA"/>
    <property type="match status" value="1"/>
</dbReference>
<evidence type="ECO:0000256" key="8">
    <source>
        <dbReference type="ARBA" id="ARBA00022723"/>
    </source>
</evidence>
<dbReference type="PRINTS" id="PR00941">
    <property type="entry name" value="CDATPASE"/>
</dbReference>
<evidence type="ECO:0000313" key="19">
    <source>
        <dbReference type="EMBL" id="MBA4541682.1"/>
    </source>
</evidence>
<evidence type="ECO:0000256" key="13">
    <source>
        <dbReference type="ARBA" id="ARBA00023065"/>
    </source>
</evidence>
<keyword evidence="11" id="KW-1278">Translocase</keyword>
<dbReference type="GO" id="GO:0016887">
    <property type="term" value="F:ATP hydrolysis activity"/>
    <property type="evidence" value="ECO:0007669"/>
    <property type="project" value="InterPro"/>
</dbReference>
<evidence type="ECO:0000259" key="18">
    <source>
        <dbReference type="PROSITE" id="PS50846"/>
    </source>
</evidence>
<dbReference type="Pfam" id="PF00702">
    <property type="entry name" value="Hydrolase"/>
    <property type="match status" value="1"/>
</dbReference>
<feature type="transmembrane region" description="Helical" evidence="17">
    <location>
        <begin position="658"/>
        <end position="677"/>
    </location>
</feature>
<dbReference type="Gene3D" id="3.40.1110.10">
    <property type="entry name" value="Calcium-transporting ATPase, cytoplasmic domain N"/>
    <property type="match status" value="1"/>
</dbReference>
<dbReference type="Pfam" id="PF00403">
    <property type="entry name" value="HMA"/>
    <property type="match status" value="1"/>
</dbReference>
<keyword evidence="6" id="KW-0597">Phosphoprotein</keyword>
<dbReference type="SFLD" id="SFLDS00003">
    <property type="entry name" value="Haloacid_Dehalogenase"/>
    <property type="match status" value="1"/>
</dbReference>
<dbReference type="InterPro" id="IPR044492">
    <property type="entry name" value="P_typ_ATPase_HD_dom"/>
</dbReference>
<evidence type="ECO:0000256" key="3">
    <source>
        <dbReference type="ARBA" id="ARBA00022448"/>
    </source>
</evidence>